<dbReference type="Proteomes" id="UP000294894">
    <property type="component" value="Chromosome"/>
</dbReference>
<gene>
    <name evidence="2" type="ORF">EXE57_10685</name>
</gene>
<keyword evidence="1" id="KW-0812">Transmembrane</keyword>
<dbReference type="RefSeq" id="WP_135077357.1">
    <property type="nucleotide sequence ID" value="NZ_CP038267.1"/>
</dbReference>
<keyword evidence="1" id="KW-1133">Transmembrane helix</keyword>
<name>A0A4P7GLF6_9ACTN</name>
<feature type="transmembrane region" description="Helical" evidence="1">
    <location>
        <begin position="16"/>
        <end position="34"/>
    </location>
</feature>
<protein>
    <submittedName>
        <fullName evidence="2">Uncharacterized protein</fullName>
    </submittedName>
</protein>
<evidence type="ECO:0000313" key="2">
    <source>
        <dbReference type="EMBL" id="QBR92689.1"/>
    </source>
</evidence>
<feature type="transmembrane region" description="Helical" evidence="1">
    <location>
        <begin position="40"/>
        <end position="57"/>
    </location>
</feature>
<dbReference type="EMBL" id="CP038267">
    <property type="protein sequence ID" value="QBR92689.1"/>
    <property type="molecule type" value="Genomic_DNA"/>
</dbReference>
<reference evidence="2 3" key="1">
    <citation type="submission" date="2019-03" db="EMBL/GenBank/DDBJ databases">
        <title>Three New Species of Nocardioides, Nocardioides euryhalodurans sp. nov., Nocardioides seonyuensis sp. nov. and Nocardioides eburneoflavus sp. nov., Iolated from Soil.</title>
        <authorList>
            <person name="Roh S.G."/>
            <person name="Lee C."/>
            <person name="Kim M.-K."/>
            <person name="Kim S.B."/>
        </authorList>
    </citation>
    <scope>NUCLEOTIDE SEQUENCE [LARGE SCALE GENOMIC DNA]</scope>
    <source>
        <strain evidence="2 3">MMS17-SY117</strain>
    </source>
</reference>
<evidence type="ECO:0000313" key="3">
    <source>
        <dbReference type="Proteomes" id="UP000294894"/>
    </source>
</evidence>
<evidence type="ECO:0000256" key="1">
    <source>
        <dbReference type="SAM" id="Phobius"/>
    </source>
</evidence>
<sequence>MPTPAPTTDPRGARTWLPAVLVAVVGTVVVVVLYDRGVLPIAGPFVLLALLPLLIPLQRRGQRRLTERRADEQGDAGA</sequence>
<dbReference type="AlphaFoldDB" id="A0A4P7GLF6"/>
<accession>A0A4P7GLF6</accession>
<dbReference type="KEGG" id="noy:EXE57_10685"/>
<keyword evidence="3" id="KW-1185">Reference proteome</keyword>
<keyword evidence="1" id="KW-0472">Membrane</keyword>
<organism evidence="2 3">
    <name type="scientific">Nocardioides euryhalodurans</name>
    <dbReference type="NCBI Taxonomy" id="2518370"/>
    <lineage>
        <taxon>Bacteria</taxon>
        <taxon>Bacillati</taxon>
        <taxon>Actinomycetota</taxon>
        <taxon>Actinomycetes</taxon>
        <taxon>Propionibacteriales</taxon>
        <taxon>Nocardioidaceae</taxon>
        <taxon>Nocardioides</taxon>
    </lineage>
</organism>
<proteinExistence type="predicted"/>